<evidence type="ECO:0000256" key="4">
    <source>
        <dbReference type="ARBA" id="ARBA00023002"/>
    </source>
</evidence>
<evidence type="ECO:0000259" key="5">
    <source>
        <dbReference type="Pfam" id="PF01266"/>
    </source>
</evidence>
<dbReference type="InterPro" id="IPR036188">
    <property type="entry name" value="FAD/NAD-bd_sf"/>
</dbReference>
<proteinExistence type="predicted"/>
<dbReference type="InterPro" id="IPR006076">
    <property type="entry name" value="FAD-dep_OxRdtase"/>
</dbReference>
<comment type="cofactor">
    <cofactor evidence="1">
        <name>FAD</name>
        <dbReference type="ChEBI" id="CHEBI:57692"/>
    </cofactor>
</comment>
<sequence length="378" mass="42118">MDAKVGVVGVGTMGSMVMWQLARAGITSVIGFEQFNIGHDRSAVGGESRAFRTAYLEGSEYIPLLIDSYQQWRELEQDTNVDLLTLTGGLTIGKSEEITMKNMIQCVHDFDLDHEILDWKQAKTYYPQHMLTSDEIIILDRKSGFLRPELAVLTAARRAEELGAAILRNTPVESIEPHSAGVRVHAGERIYEFEKVVVTAGPWLNRLLPIYNDYFEVNRLLLSWFTSKNIKSFYPDQFPVFVHLTDGIDLFGVPTVDGNTVKIAKVSSGGEGPVANPDAMNRNVQSEDLEQIIQGVKKYLPELIPEPIRVTAYMDGYTKDHHSLAGYVPKQDNLLVFGGFSGHGFKLAPVMGKIALELLKTGSSSYAVQHLDPNRFLE</sequence>
<organism evidence="6 7">
    <name type="scientific">Oceanobacillus neutriphilus</name>
    <dbReference type="NCBI Taxonomy" id="531815"/>
    <lineage>
        <taxon>Bacteria</taxon>
        <taxon>Bacillati</taxon>
        <taxon>Bacillota</taxon>
        <taxon>Bacilli</taxon>
        <taxon>Bacillales</taxon>
        <taxon>Bacillaceae</taxon>
        <taxon>Oceanobacillus</taxon>
    </lineage>
</organism>
<evidence type="ECO:0000313" key="6">
    <source>
        <dbReference type="EMBL" id="GGP09344.1"/>
    </source>
</evidence>
<dbReference type="Pfam" id="PF01266">
    <property type="entry name" value="DAO"/>
    <property type="match status" value="1"/>
</dbReference>
<protein>
    <submittedName>
        <fullName evidence="6">N-methyltryptophan oxidase</fullName>
    </submittedName>
</protein>
<reference evidence="7" key="1">
    <citation type="journal article" date="2019" name="Int. J. Syst. Evol. Microbiol.">
        <title>The Global Catalogue of Microorganisms (GCM) 10K type strain sequencing project: providing services to taxonomists for standard genome sequencing and annotation.</title>
        <authorList>
            <consortium name="The Broad Institute Genomics Platform"/>
            <consortium name="The Broad Institute Genome Sequencing Center for Infectious Disease"/>
            <person name="Wu L."/>
            <person name="Ma J."/>
        </authorList>
    </citation>
    <scope>NUCLEOTIDE SEQUENCE [LARGE SCALE GENOMIC DNA]</scope>
    <source>
        <strain evidence="7">CGMCC 1.7693</strain>
    </source>
</reference>
<dbReference type="NCBIfam" id="NF008425">
    <property type="entry name" value="PRK11259.1"/>
    <property type="match status" value="1"/>
</dbReference>
<dbReference type="EMBL" id="BMLW01000003">
    <property type="protein sequence ID" value="GGP09344.1"/>
    <property type="molecule type" value="Genomic_DNA"/>
</dbReference>
<keyword evidence="4" id="KW-0560">Oxidoreductase</keyword>
<dbReference type="Proteomes" id="UP000641206">
    <property type="component" value="Unassembled WGS sequence"/>
</dbReference>
<dbReference type="RefSeq" id="WP_188733640.1">
    <property type="nucleotide sequence ID" value="NZ_BMLW01000003.1"/>
</dbReference>
<gene>
    <name evidence="6" type="primary">solA</name>
    <name evidence="6" type="ORF">GCM10011346_13030</name>
</gene>
<evidence type="ECO:0000256" key="3">
    <source>
        <dbReference type="ARBA" id="ARBA00022827"/>
    </source>
</evidence>
<comment type="caution">
    <text evidence="6">The sequence shown here is derived from an EMBL/GenBank/DDBJ whole genome shotgun (WGS) entry which is preliminary data.</text>
</comment>
<evidence type="ECO:0000313" key="7">
    <source>
        <dbReference type="Proteomes" id="UP000641206"/>
    </source>
</evidence>
<dbReference type="Gene3D" id="3.30.9.10">
    <property type="entry name" value="D-Amino Acid Oxidase, subunit A, domain 2"/>
    <property type="match status" value="1"/>
</dbReference>
<dbReference type="InterPro" id="IPR045170">
    <property type="entry name" value="MTOX"/>
</dbReference>
<name>A0ABQ2NQK7_9BACI</name>
<feature type="domain" description="FAD dependent oxidoreductase" evidence="5">
    <location>
        <begin position="5"/>
        <end position="357"/>
    </location>
</feature>
<dbReference type="Gene3D" id="3.50.50.60">
    <property type="entry name" value="FAD/NAD(P)-binding domain"/>
    <property type="match status" value="1"/>
</dbReference>
<dbReference type="SUPFAM" id="SSF54373">
    <property type="entry name" value="FAD-linked reductases, C-terminal domain"/>
    <property type="match status" value="1"/>
</dbReference>
<evidence type="ECO:0000256" key="1">
    <source>
        <dbReference type="ARBA" id="ARBA00001974"/>
    </source>
</evidence>
<accession>A0ABQ2NQK7</accession>
<keyword evidence="2" id="KW-0285">Flavoprotein</keyword>
<keyword evidence="7" id="KW-1185">Reference proteome</keyword>
<dbReference type="SUPFAM" id="SSF51905">
    <property type="entry name" value="FAD/NAD(P)-binding domain"/>
    <property type="match status" value="1"/>
</dbReference>
<evidence type="ECO:0000256" key="2">
    <source>
        <dbReference type="ARBA" id="ARBA00022630"/>
    </source>
</evidence>
<dbReference type="PANTHER" id="PTHR10961">
    <property type="entry name" value="PEROXISOMAL SARCOSINE OXIDASE"/>
    <property type="match status" value="1"/>
</dbReference>
<dbReference type="PANTHER" id="PTHR10961:SF7">
    <property type="entry name" value="FAD DEPENDENT OXIDOREDUCTASE DOMAIN-CONTAINING PROTEIN"/>
    <property type="match status" value="1"/>
</dbReference>
<keyword evidence="3" id="KW-0274">FAD</keyword>